<dbReference type="InterPro" id="IPR036065">
    <property type="entry name" value="BolA-like_sf"/>
</dbReference>
<dbReference type="PANTHER" id="PTHR46229">
    <property type="entry name" value="BOLA TRANSCRIPTION REGULATOR"/>
    <property type="match status" value="1"/>
</dbReference>
<dbReference type="SUPFAM" id="SSF82657">
    <property type="entry name" value="BolA-like"/>
    <property type="match status" value="1"/>
</dbReference>
<accession>A0A1C3JUJ2</accession>
<dbReference type="Gene3D" id="3.30.300.90">
    <property type="entry name" value="BolA-like"/>
    <property type="match status" value="1"/>
</dbReference>
<dbReference type="RefSeq" id="WP_067037881.1">
    <property type="nucleotide sequence ID" value="NZ_CP187511.1"/>
</dbReference>
<evidence type="ECO:0000256" key="1">
    <source>
        <dbReference type="ARBA" id="ARBA00005578"/>
    </source>
</evidence>
<sequence>MSSIENEIRETIQRAFNVDHIELENESYKHNVPQGSESHFKMTLVSNAFTDKRAVQRHQLVYGALTDQMQKIHALALHLYTDEEWEARRFESPQSPDCMGGGH</sequence>
<dbReference type="EMBL" id="FLRB01000013">
    <property type="protein sequence ID" value="SBT21757.1"/>
    <property type="molecule type" value="Genomic_DNA"/>
</dbReference>
<dbReference type="Pfam" id="PF01722">
    <property type="entry name" value="BolA"/>
    <property type="match status" value="1"/>
</dbReference>
<dbReference type="PIRSF" id="PIRSF003113">
    <property type="entry name" value="BolA"/>
    <property type="match status" value="1"/>
</dbReference>
<dbReference type="AlphaFoldDB" id="A0A1C3JUJ2"/>
<reference evidence="3" key="2">
    <citation type="submission" date="2016-06" db="EMBL/GenBank/DDBJ databases">
        <authorList>
            <person name="Kjaerup R.B."/>
            <person name="Dalgaard T.S."/>
            <person name="Juul-Madsen H.R."/>
        </authorList>
    </citation>
    <scope>NUCLEOTIDE SEQUENCE [LARGE SCALE GENOMIC DNA]</scope>
    <source>
        <strain evidence="3">CECT 5115</strain>
    </source>
</reference>
<dbReference type="EMBL" id="FLRA01000023">
    <property type="protein sequence ID" value="SBT18802.1"/>
    <property type="molecule type" value="Genomic_DNA"/>
</dbReference>
<dbReference type="Proteomes" id="UP000092840">
    <property type="component" value="Unassembled WGS sequence"/>
</dbReference>
<name>A0A1C3JUJ2_9GAMM</name>
<evidence type="ECO:0000313" key="3">
    <source>
        <dbReference type="EMBL" id="SBT18802.1"/>
    </source>
</evidence>
<reference evidence="4 5" key="1">
    <citation type="submission" date="2016-06" db="EMBL/GenBank/DDBJ databases">
        <authorList>
            <person name="Rodrigo-Torres L."/>
            <person name="Arahal D.R."/>
        </authorList>
    </citation>
    <scope>NUCLEOTIDE SEQUENCE [LARGE SCALE GENOMIC DNA]</scope>
    <source>
        <strain evidence="4 5">CECT 5116</strain>
    </source>
</reference>
<dbReference type="InterPro" id="IPR050961">
    <property type="entry name" value="BolA/IbaG_stress_morph_reg"/>
</dbReference>
<evidence type="ECO:0000256" key="2">
    <source>
        <dbReference type="RuleBase" id="RU003860"/>
    </source>
</evidence>
<keyword evidence="5" id="KW-1185">Reference proteome</keyword>
<proteinExistence type="inferred from homology"/>
<evidence type="ECO:0000313" key="5">
    <source>
        <dbReference type="Proteomes" id="UP000092840"/>
    </source>
</evidence>
<dbReference type="InterPro" id="IPR002634">
    <property type="entry name" value="BolA"/>
</dbReference>
<organism evidence="3">
    <name type="scientific">Marinomonas gallaica</name>
    <dbReference type="NCBI Taxonomy" id="1806667"/>
    <lineage>
        <taxon>Bacteria</taxon>
        <taxon>Pseudomonadati</taxon>
        <taxon>Pseudomonadota</taxon>
        <taxon>Gammaproteobacteria</taxon>
        <taxon>Oceanospirillales</taxon>
        <taxon>Oceanospirillaceae</taxon>
        <taxon>Marinomonas</taxon>
    </lineage>
</organism>
<protein>
    <submittedName>
        <fullName evidence="3">Transcriptional regulator BolA</fullName>
    </submittedName>
</protein>
<dbReference type="OrthoDB" id="9801469at2"/>
<dbReference type="PANTHER" id="PTHR46229:SF2">
    <property type="entry name" value="BOLA-LIKE PROTEIN 1"/>
    <property type="match status" value="1"/>
</dbReference>
<dbReference type="Proteomes" id="UP000092871">
    <property type="component" value="Unassembled WGS sequence"/>
</dbReference>
<evidence type="ECO:0000313" key="4">
    <source>
        <dbReference type="EMBL" id="SBT21757.1"/>
    </source>
</evidence>
<gene>
    <name evidence="3" type="ORF">MGA5115_02952</name>
    <name evidence="4" type="ORF">MGA5116_02356</name>
</gene>
<comment type="similarity">
    <text evidence="1 2">Belongs to the BolA/IbaG family.</text>
</comment>